<gene>
    <name evidence="1" type="ORF">ARMGADRAFT_670849</name>
</gene>
<dbReference type="EMBL" id="KZ293706">
    <property type="protein sequence ID" value="PBK83469.1"/>
    <property type="molecule type" value="Genomic_DNA"/>
</dbReference>
<sequence length="100" mass="10991">MRIFLIFRAGPVCSPGSATRRGALYLCKSLLAGAGSPPFLFHDGSGAVNYLGCMDVGGELWGFNRFNNQNYATGNPWGPNYARNRPRVINSIFRAPLRRP</sequence>
<reference evidence="2" key="1">
    <citation type="journal article" date="2017" name="Nat. Ecol. Evol.">
        <title>Genome expansion and lineage-specific genetic innovations in the forest pathogenic fungi Armillaria.</title>
        <authorList>
            <person name="Sipos G."/>
            <person name="Prasanna A.N."/>
            <person name="Walter M.C."/>
            <person name="O'Connor E."/>
            <person name="Balint B."/>
            <person name="Krizsan K."/>
            <person name="Kiss B."/>
            <person name="Hess J."/>
            <person name="Varga T."/>
            <person name="Slot J."/>
            <person name="Riley R."/>
            <person name="Boka B."/>
            <person name="Rigling D."/>
            <person name="Barry K."/>
            <person name="Lee J."/>
            <person name="Mihaltcheva S."/>
            <person name="LaButti K."/>
            <person name="Lipzen A."/>
            <person name="Waldron R."/>
            <person name="Moloney N.M."/>
            <person name="Sperisen C."/>
            <person name="Kredics L."/>
            <person name="Vagvoelgyi C."/>
            <person name="Patrignani A."/>
            <person name="Fitzpatrick D."/>
            <person name="Nagy I."/>
            <person name="Doyle S."/>
            <person name="Anderson J.B."/>
            <person name="Grigoriev I.V."/>
            <person name="Gueldener U."/>
            <person name="Muensterkoetter M."/>
            <person name="Nagy L.G."/>
        </authorList>
    </citation>
    <scope>NUCLEOTIDE SEQUENCE [LARGE SCALE GENOMIC DNA]</scope>
    <source>
        <strain evidence="2">Ar21-2</strain>
    </source>
</reference>
<organism evidence="1 2">
    <name type="scientific">Armillaria gallica</name>
    <name type="common">Bulbous honey fungus</name>
    <name type="synonym">Armillaria bulbosa</name>
    <dbReference type="NCBI Taxonomy" id="47427"/>
    <lineage>
        <taxon>Eukaryota</taxon>
        <taxon>Fungi</taxon>
        <taxon>Dikarya</taxon>
        <taxon>Basidiomycota</taxon>
        <taxon>Agaricomycotina</taxon>
        <taxon>Agaricomycetes</taxon>
        <taxon>Agaricomycetidae</taxon>
        <taxon>Agaricales</taxon>
        <taxon>Marasmiineae</taxon>
        <taxon>Physalacriaceae</taxon>
        <taxon>Armillaria</taxon>
    </lineage>
</organism>
<evidence type="ECO:0000313" key="1">
    <source>
        <dbReference type="EMBL" id="PBK83469.1"/>
    </source>
</evidence>
<protein>
    <submittedName>
        <fullName evidence="1">Uncharacterized protein</fullName>
    </submittedName>
</protein>
<keyword evidence="2" id="KW-1185">Reference proteome</keyword>
<accession>A0A2H3CK57</accession>
<proteinExistence type="predicted"/>
<name>A0A2H3CK57_ARMGA</name>
<evidence type="ECO:0000313" key="2">
    <source>
        <dbReference type="Proteomes" id="UP000217790"/>
    </source>
</evidence>
<dbReference type="AlphaFoldDB" id="A0A2H3CK57"/>
<dbReference type="InParanoid" id="A0A2H3CK57"/>
<dbReference type="Proteomes" id="UP000217790">
    <property type="component" value="Unassembled WGS sequence"/>
</dbReference>